<protein>
    <submittedName>
        <fullName evidence="3">Chemocyanin</fullName>
    </submittedName>
</protein>
<dbReference type="EMBL" id="NCVQ01000006">
    <property type="protein sequence ID" value="PWZ22421.1"/>
    <property type="molecule type" value="Genomic_DNA"/>
</dbReference>
<dbReference type="InterPro" id="IPR008972">
    <property type="entry name" value="Cupredoxin"/>
</dbReference>
<feature type="signal peptide" evidence="1">
    <location>
        <begin position="1"/>
        <end position="37"/>
    </location>
</feature>
<dbReference type="Proteomes" id="UP000251960">
    <property type="component" value="Chromosome 5"/>
</dbReference>
<evidence type="ECO:0000259" key="2">
    <source>
        <dbReference type="PROSITE" id="PS51485"/>
    </source>
</evidence>
<dbReference type="ExpressionAtlas" id="A0A3L6EQR4">
    <property type="expression patterns" value="baseline and differential"/>
</dbReference>
<feature type="chain" id="PRO_5018209524" evidence="1">
    <location>
        <begin position="38"/>
        <end position="181"/>
    </location>
</feature>
<dbReference type="InterPro" id="IPR003245">
    <property type="entry name" value="Phytocyanin_dom"/>
</dbReference>
<proteinExistence type="predicted"/>
<dbReference type="Pfam" id="PF02298">
    <property type="entry name" value="Cu_bind_like"/>
    <property type="match status" value="1"/>
</dbReference>
<dbReference type="Gene3D" id="2.60.40.420">
    <property type="entry name" value="Cupredoxins - blue copper proteins"/>
    <property type="match status" value="1"/>
</dbReference>
<dbReference type="PANTHER" id="PTHR33021:SF377">
    <property type="entry name" value="OS02G0731400 PROTEIN"/>
    <property type="match status" value="1"/>
</dbReference>
<dbReference type="GO" id="GO:0009055">
    <property type="term" value="F:electron transfer activity"/>
    <property type="evidence" value="ECO:0007669"/>
    <property type="project" value="InterPro"/>
</dbReference>
<evidence type="ECO:0000313" key="3">
    <source>
        <dbReference type="EMBL" id="PWZ22421.1"/>
    </source>
</evidence>
<evidence type="ECO:0000256" key="1">
    <source>
        <dbReference type="SAM" id="SignalP"/>
    </source>
</evidence>
<dbReference type="PANTHER" id="PTHR33021">
    <property type="entry name" value="BLUE COPPER PROTEIN"/>
    <property type="match status" value="1"/>
</dbReference>
<name>A0A3L6EQR4_MAIZE</name>
<dbReference type="SUPFAM" id="SSF49503">
    <property type="entry name" value="Cupredoxins"/>
    <property type="match status" value="1"/>
</dbReference>
<sequence>MMMARGRGDAIGGGGVLALALLVGLLVATNAPPVAEAAASYMVGDYGGWKFNVDRWAKGRTFRAGDVLVFSYNRAVHDVAVVNAAAYRSCAVPNKGARVLRSGRDKVRLGRGTHYFACTVHEARRQGRVVVPPGNGGHAQLPESRSIDPCLSHWCIAYGGTKHEAGTALLARKSQVRDESL</sequence>
<gene>
    <name evidence="3" type="primary">BABL_0</name>
    <name evidence="3" type="ORF">Zm00014a_020004</name>
</gene>
<organism evidence="3">
    <name type="scientific">Zea mays</name>
    <name type="common">Maize</name>
    <dbReference type="NCBI Taxonomy" id="4577"/>
    <lineage>
        <taxon>Eukaryota</taxon>
        <taxon>Viridiplantae</taxon>
        <taxon>Streptophyta</taxon>
        <taxon>Embryophyta</taxon>
        <taxon>Tracheophyta</taxon>
        <taxon>Spermatophyta</taxon>
        <taxon>Magnoliopsida</taxon>
        <taxon>Liliopsida</taxon>
        <taxon>Poales</taxon>
        <taxon>Poaceae</taxon>
        <taxon>PACMAD clade</taxon>
        <taxon>Panicoideae</taxon>
        <taxon>Andropogonodae</taxon>
        <taxon>Andropogoneae</taxon>
        <taxon>Tripsacinae</taxon>
        <taxon>Zea</taxon>
    </lineage>
</organism>
<comment type="caution">
    <text evidence="3">The sequence shown here is derived from an EMBL/GenBank/DDBJ whole genome shotgun (WGS) entry which is preliminary data.</text>
</comment>
<dbReference type="InterPro" id="IPR039391">
    <property type="entry name" value="Phytocyanin-like"/>
</dbReference>
<dbReference type="PROSITE" id="PS51485">
    <property type="entry name" value="PHYTOCYANIN"/>
    <property type="match status" value="1"/>
</dbReference>
<accession>A0A3L6EQR4</accession>
<keyword evidence="1" id="KW-0732">Signal</keyword>
<reference evidence="3" key="1">
    <citation type="journal article" date="2018" name="Nat. Genet.">
        <title>Extensive intraspecific gene order and gene structural variations between Mo17 and other maize genomes.</title>
        <authorList>
            <person name="Sun S."/>
            <person name="Zhou Y."/>
            <person name="Chen J."/>
            <person name="Shi J."/>
            <person name="Zhao H."/>
            <person name="Zhao H."/>
            <person name="Song W."/>
            <person name="Zhang M."/>
            <person name="Cui Y."/>
            <person name="Dong X."/>
            <person name="Liu H."/>
            <person name="Ma X."/>
            <person name="Jiao Y."/>
            <person name="Wang B."/>
            <person name="Wei X."/>
            <person name="Stein J.C."/>
            <person name="Glaubitz J.C."/>
            <person name="Lu F."/>
            <person name="Yu G."/>
            <person name="Liang C."/>
            <person name="Fengler K."/>
            <person name="Li B."/>
            <person name="Rafalski A."/>
            <person name="Schnable P.S."/>
            <person name="Ware D.H."/>
            <person name="Buckler E.S."/>
            <person name="Lai J."/>
        </authorList>
    </citation>
    <scope>NUCLEOTIDE SEQUENCE [LARGE SCALE GENOMIC DNA]</scope>
    <source>
        <tissue evidence="3">Seedling</tissue>
    </source>
</reference>
<dbReference type="AlphaFoldDB" id="A0A3L6EQR4"/>
<feature type="domain" description="Phytocyanin" evidence="2">
    <location>
        <begin position="39"/>
        <end position="135"/>
    </location>
</feature>